<keyword evidence="2" id="KW-1185">Reference proteome</keyword>
<evidence type="ECO:0000313" key="1">
    <source>
        <dbReference type="EMBL" id="PRD69193.1"/>
    </source>
</evidence>
<evidence type="ECO:0008006" key="3">
    <source>
        <dbReference type="Google" id="ProtNLM"/>
    </source>
</evidence>
<proteinExistence type="predicted"/>
<reference evidence="1 2" key="1">
    <citation type="submission" date="2018-03" db="EMBL/GenBank/DDBJ databases">
        <title>Comparative genomics illustrates the genes involved in a hyperalkaliphilic mechanisms of Serpentinomonas isolated from highly-alkaline calcium-rich serpentinized springs.</title>
        <authorList>
            <person name="Suzuki S."/>
            <person name="Ishii S."/>
            <person name="Walworth N."/>
            <person name="Bird L."/>
            <person name="Kuenen J.G."/>
            <person name="Nealson K.H."/>
        </authorList>
    </citation>
    <scope>NUCLEOTIDE SEQUENCE [LARGE SCALE GENOMIC DNA]</scope>
    <source>
        <strain evidence="1 2">83</strain>
    </source>
</reference>
<organism evidence="1 2">
    <name type="scientific">Malikia spinosa</name>
    <dbReference type="NCBI Taxonomy" id="86180"/>
    <lineage>
        <taxon>Bacteria</taxon>
        <taxon>Pseudomonadati</taxon>
        <taxon>Pseudomonadota</taxon>
        <taxon>Betaproteobacteria</taxon>
        <taxon>Burkholderiales</taxon>
        <taxon>Comamonadaceae</taxon>
        <taxon>Malikia</taxon>
    </lineage>
</organism>
<dbReference type="OrthoDB" id="6615103at2"/>
<dbReference type="RefSeq" id="WP_105729275.1">
    <property type="nucleotide sequence ID" value="NZ_CAXYWD010000038.1"/>
</dbReference>
<comment type="caution">
    <text evidence="1">The sequence shown here is derived from an EMBL/GenBank/DDBJ whole genome shotgun (WGS) entry which is preliminary data.</text>
</comment>
<name>A0A2S9KFH2_9BURK</name>
<gene>
    <name evidence="1" type="ORF">C6P61_07120</name>
</gene>
<protein>
    <recommendedName>
        <fullName evidence="3">DNA-binding protein</fullName>
    </recommendedName>
</protein>
<dbReference type="AlphaFoldDB" id="A0A2S9KFH2"/>
<dbReference type="EMBL" id="PVLR01000017">
    <property type="protein sequence ID" value="PRD69193.1"/>
    <property type="molecule type" value="Genomic_DNA"/>
</dbReference>
<evidence type="ECO:0000313" key="2">
    <source>
        <dbReference type="Proteomes" id="UP000238326"/>
    </source>
</evidence>
<sequence length="80" mass="9183">MLNFDHITPIEKEIRIAVDTATAAYHLNRQPQTLRSWSSKENGPIRPIYINGRMGWPVAEIRRILGCVPADNDTRYKFSA</sequence>
<dbReference type="Proteomes" id="UP000238326">
    <property type="component" value="Unassembled WGS sequence"/>
</dbReference>
<accession>A0A2S9KFH2</accession>